<name>A0A2S6ND35_9HYPH</name>
<comment type="caution">
    <text evidence="1">The sequence shown here is derived from an EMBL/GenBank/DDBJ whole genome shotgun (WGS) entry which is preliminary data.</text>
</comment>
<organism evidence="1 2">
    <name type="scientific">Rhodoblastus sphagnicola</name>
    <dbReference type="NCBI Taxonomy" id="333368"/>
    <lineage>
        <taxon>Bacteria</taxon>
        <taxon>Pseudomonadati</taxon>
        <taxon>Pseudomonadota</taxon>
        <taxon>Alphaproteobacteria</taxon>
        <taxon>Hyphomicrobiales</taxon>
        <taxon>Rhodoblastaceae</taxon>
        <taxon>Rhodoblastus</taxon>
    </lineage>
</organism>
<reference evidence="1 2" key="1">
    <citation type="journal article" date="2018" name="Arch. Microbiol.">
        <title>New insights into the metabolic potential of the phototrophic purple bacterium Rhodopila globiformis DSM 161(T) from its draft genome sequence and evidence for a vanadium-dependent nitrogenase.</title>
        <authorList>
            <person name="Imhoff J.F."/>
            <person name="Rahn T."/>
            <person name="Kunzel S."/>
            <person name="Neulinger S.C."/>
        </authorList>
    </citation>
    <scope>NUCLEOTIDE SEQUENCE [LARGE SCALE GENOMIC DNA]</scope>
    <source>
        <strain evidence="1 2">DSM 16996</strain>
    </source>
</reference>
<dbReference type="OrthoDB" id="9816424at2"/>
<dbReference type="EMBL" id="NHSJ01000038">
    <property type="protein sequence ID" value="PPQ32519.1"/>
    <property type="molecule type" value="Genomic_DNA"/>
</dbReference>
<evidence type="ECO:0000313" key="2">
    <source>
        <dbReference type="Proteomes" id="UP000239089"/>
    </source>
</evidence>
<dbReference type="Pfam" id="PF13704">
    <property type="entry name" value="Glyco_tranf_2_4"/>
    <property type="match status" value="1"/>
</dbReference>
<dbReference type="InterPro" id="IPR029044">
    <property type="entry name" value="Nucleotide-diphossugar_trans"/>
</dbReference>
<dbReference type="Gene3D" id="3.40.50.150">
    <property type="entry name" value="Vaccinia Virus protein VP39"/>
    <property type="match status" value="1"/>
</dbReference>
<sequence length="990" mass="111394">MNEFVDIEQAEAVTKPLSIYCVAVIRNEGDIIANFLGQAVALFDHTFVVDLQSTDGTREAIDTFSANNPGKITTFTCKTRRRGQSAMMNALARRAFGEGADWVFFLDAADFIAVENRGELLKFLEGCKDELIHLQGVNLVPSDYGRFEHFDATQSFFWRGKPEPSFKVALSSFYALLNPDFRVWDGNNVVSRSASEDSEPHRPGLELLHIPVRSSSRLKYQLTDTGGVLPETDAHVGKIMQRIQASQVTPGVLNSIAANFSIRDDATAELLPQSANWPTRLLPGHARASSGREVRSLAETVKRDSALVWDKPRFTEGTPVCAEFQGTDIRIRCLPMVAGRRLAYYGRYEKLPGETGQAGADLDLTVALKSVEAAFVRPDATTDEDWAVFAPILFALFAIARPRRFVNLGVNDGASLLTACRAAERFKIGTQCIAVDTWAHPGGGDDQSSQFEHFTRNLEEKYPRQHFIRAMFSEAVECFDDMSIDVLLIDAWADYDSAREQLELWLPKLSDVGIVLLRGTKAVREECGIWRLWTELKQKYPTVSFDHEDGLGVLYVGGSPSATAALMEMLGKDSQRTMLAQLFFERLGHLTARAARRPPEQHVGYREGDLLASTTVVKSMRRLLKLQLLRAKLIYLLMAPFARKQKHYAQKKQILRSGIRSLNSVLEDRAREHASRLRKPDPDAIHEKPPVGAYVAFNPEITPPGAPKGLHPKVRLIIPTRGCSKWLREFLKAYEDWGLKPTFAVDPGCEPKTLEILKATNTDMIFIDSTQIGNGEGIMPYLSKHVKEDYILRLDDDEFPTADFIAWVNSVPDSPYAFVTSWWIPRHEVALIDGEICSCHPKWLRVKVGNAVYENLHGGRFYRHRDVVYDQVGPHHGNFLSDYVSHCPPEARIVHLDYLVRTASERLAKLRVVEQRFPGNGWPFANHMIPEMAPRELLLPRKFHSPELDQLIAAILANIHEPSEEVVLKISEIAKIQQDRLTSDAIHFQY</sequence>
<accession>A0A2S6ND35</accession>
<dbReference type="AlphaFoldDB" id="A0A2S6ND35"/>
<dbReference type="Gene3D" id="3.90.550.10">
    <property type="entry name" value="Spore Coat Polysaccharide Biosynthesis Protein SpsA, Chain A"/>
    <property type="match status" value="2"/>
</dbReference>
<evidence type="ECO:0000313" key="1">
    <source>
        <dbReference type="EMBL" id="PPQ32519.1"/>
    </source>
</evidence>
<protein>
    <submittedName>
        <fullName evidence="1">Uncharacterized protein</fullName>
    </submittedName>
</protein>
<dbReference type="InterPro" id="IPR029063">
    <property type="entry name" value="SAM-dependent_MTases_sf"/>
</dbReference>
<dbReference type="CDD" id="cd00761">
    <property type="entry name" value="Glyco_tranf_GTA_type"/>
    <property type="match status" value="1"/>
</dbReference>
<proteinExistence type="predicted"/>
<gene>
    <name evidence="1" type="ORF">CCR94_04855</name>
</gene>
<dbReference type="SUPFAM" id="SSF53448">
    <property type="entry name" value="Nucleotide-diphospho-sugar transferases"/>
    <property type="match status" value="2"/>
</dbReference>
<keyword evidence="2" id="KW-1185">Reference proteome</keyword>
<dbReference type="Pfam" id="PF13578">
    <property type="entry name" value="Methyltransf_24"/>
    <property type="match status" value="1"/>
</dbReference>
<dbReference type="SUPFAM" id="SSF53335">
    <property type="entry name" value="S-adenosyl-L-methionine-dependent methyltransferases"/>
    <property type="match status" value="1"/>
</dbReference>
<dbReference type="Proteomes" id="UP000239089">
    <property type="component" value="Unassembled WGS sequence"/>
</dbReference>